<dbReference type="SMART" id="SM00490">
    <property type="entry name" value="HELICc"/>
    <property type="match status" value="1"/>
</dbReference>
<dbReference type="Gene3D" id="3.40.50.300">
    <property type="entry name" value="P-loop containing nucleotide triphosphate hydrolases"/>
    <property type="match status" value="2"/>
</dbReference>
<dbReference type="CDD" id="cd18787">
    <property type="entry name" value="SF2_C_DEAD"/>
    <property type="match status" value="1"/>
</dbReference>
<dbReference type="InterPro" id="IPR044742">
    <property type="entry name" value="DEAD/DEAH_RhlB"/>
</dbReference>
<feature type="compositionally biased region" description="Basic residues" evidence="8">
    <location>
        <begin position="390"/>
        <end position="406"/>
    </location>
</feature>
<feature type="compositionally biased region" description="Low complexity" evidence="8">
    <location>
        <begin position="370"/>
        <end position="380"/>
    </location>
</feature>
<keyword evidence="4 7" id="KW-0067">ATP-binding</keyword>
<keyword evidence="13" id="KW-1185">Reference proteome</keyword>
<evidence type="ECO:0000256" key="2">
    <source>
        <dbReference type="ARBA" id="ARBA00022801"/>
    </source>
</evidence>
<evidence type="ECO:0000259" key="9">
    <source>
        <dbReference type="PROSITE" id="PS51192"/>
    </source>
</evidence>
<dbReference type="GO" id="GO:0005829">
    <property type="term" value="C:cytosol"/>
    <property type="evidence" value="ECO:0007669"/>
    <property type="project" value="TreeGrafter"/>
</dbReference>
<dbReference type="AlphaFoldDB" id="A0A6N6RET9"/>
<dbReference type="CDD" id="cd00268">
    <property type="entry name" value="DEADc"/>
    <property type="match status" value="1"/>
</dbReference>
<evidence type="ECO:0000256" key="3">
    <source>
        <dbReference type="ARBA" id="ARBA00022806"/>
    </source>
</evidence>
<dbReference type="SUPFAM" id="SSF52540">
    <property type="entry name" value="P-loop containing nucleoside triphosphate hydrolases"/>
    <property type="match status" value="1"/>
</dbReference>
<evidence type="ECO:0000256" key="4">
    <source>
        <dbReference type="ARBA" id="ARBA00022840"/>
    </source>
</evidence>
<proteinExistence type="inferred from homology"/>
<accession>A0A6N6RET9</accession>
<reference evidence="12 13" key="1">
    <citation type="submission" date="2019-09" db="EMBL/GenBank/DDBJ databases">
        <title>Genomes of family Cryomorphaceae.</title>
        <authorList>
            <person name="Bowman J.P."/>
        </authorList>
    </citation>
    <scope>NUCLEOTIDE SEQUENCE [LARGE SCALE GENOMIC DNA]</scope>
    <source>
        <strain evidence="12 13">LMG 25704</strain>
    </source>
</reference>
<dbReference type="Pfam" id="PF00271">
    <property type="entry name" value="Helicase_C"/>
    <property type="match status" value="1"/>
</dbReference>
<dbReference type="InterPro" id="IPR014014">
    <property type="entry name" value="RNA_helicase_DEAD_Q_motif"/>
</dbReference>
<evidence type="ECO:0000313" key="12">
    <source>
        <dbReference type="EMBL" id="KAB2808690.1"/>
    </source>
</evidence>
<keyword evidence="1 7" id="KW-0547">Nucleotide-binding</keyword>
<dbReference type="InterPro" id="IPR014001">
    <property type="entry name" value="Helicase_ATP-bd"/>
</dbReference>
<evidence type="ECO:0000313" key="13">
    <source>
        <dbReference type="Proteomes" id="UP000468650"/>
    </source>
</evidence>
<dbReference type="PANTHER" id="PTHR47959:SF13">
    <property type="entry name" value="ATP-DEPENDENT RNA HELICASE RHLE"/>
    <property type="match status" value="1"/>
</dbReference>
<dbReference type="InterPro" id="IPR011545">
    <property type="entry name" value="DEAD/DEAH_box_helicase_dom"/>
</dbReference>
<feature type="compositionally biased region" description="Gly residues" evidence="8">
    <location>
        <begin position="407"/>
        <end position="417"/>
    </location>
</feature>
<dbReference type="InterPro" id="IPR050079">
    <property type="entry name" value="DEAD_box_RNA_helicase"/>
</dbReference>
<feature type="domain" description="Helicase ATP-binding" evidence="9">
    <location>
        <begin position="32"/>
        <end position="206"/>
    </location>
</feature>
<keyword evidence="3 7" id="KW-0347">Helicase</keyword>
<dbReference type="InterPro" id="IPR001650">
    <property type="entry name" value="Helicase_C-like"/>
</dbReference>
<evidence type="ECO:0000256" key="1">
    <source>
        <dbReference type="ARBA" id="ARBA00022741"/>
    </source>
</evidence>
<evidence type="ECO:0000256" key="7">
    <source>
        <dbReference type="RuleBase" id="RU000492"/>
    </source>
</evidence>
<dbReference type="GO" id="GO:0003676">
    <property type="term" value="F:nucleic acid binding"/>
    <property type="evidence" value="ECO:0007669"/>
    <property type="project" value="InterPro"/>
</dbReference>
<gene>
    <name evidence="12" type="ORF">F8C67_10410</name>
</gene>
<dbReference type="PROSITE" id="PS51194">
    <property type="entry name" value="HELICASE_CTER"/>
    <property type="match status" value="1"/>
</dbReference>
<name>A0A6N6RET9_9FLAO</name>
<dbReference type="PANTHER" id="PTHR47959">
    <property type="entry name" value="ATP-DEPENDENT RNA HELICASE RHLE-RELATED"/>
    <property type="match status" value="1"/>
</dbReference>
<dbReference type="Pfam" id="PF00270">
    <property type="entry name" value="DEAD"/>
    <property type="match status" value="1"/>
</dbReference>
<dbReference type="PROSITE" id="PS51195">
    <property type="entry name" value="Q_MOTIF"/>
    <property type="match status" value="1"/>
</dbReference>
<dbReference type="GO" id="GO:0003724">
    <property type="term" value="F:RNA helicase activity"/>
    <property type="evidence" value="ECO:0007669"/>
    <property type="project" value="InterPro"/>
</dbReference>
<dbReference type="GO" id="GO:0005524">
    <property type="term" value="F:ATP binding"/>
    <property type="evidence" value="ECO:0007669"/>
    <property type="project" value="UniProtKB-KW"/>
</dbReference>
<comment type="caution">
    <text evidence="12">The sequence shown here is derived from an EMBL/GenBank/DDBJ whole genome shotgun (WGS) entry which is preliminary data.</text>
</comment>
<protein>
    <submittedName>
        <fullName evidence="12">DEAD/DEAH box helicase</fullName>
    </submittedName>
</protein>
<evidence type="ECO:0000259" key="11">
    <source>
        <dbReference type="PROSITE" id="PS51195"/>
    </source>
</evidence>
<feature type="short sequence motif" description="Q motif" evidence="6">
    <location>
        <begin position="1"/>
        <end position="29"/>
    </location>
</feature>
<organism evidence="12 13">
    <name type="scientific">Phaeocystidibacter luteus</name>
    <dbReference type="NCBI Taxonomy" id="911197"/>
    <lineage>
        <taxon>Bacteria</taxon>
        <taxon>Pseudomonadati</taxon>
        <taxon>Bacteroidota</taxon>
        <taxon>Flavobacteriia</taxon>
        <taxon>Flavobacteriales</taxon>
        <taxon>Phaeocystidibacteraceae</taxon>
        <taxon>Phaeocystidibacter</taxon>
    </lineage>
</organism>
<evidence type="ECO:0000256" key="8">
    <source>
        <dbReference type="SAM" id="MobiDB-lite"/>
    </source>
</evidence>
<dbReference type="InterPro" id="IPR000629">
    <property type="entry name" value="RNA-helicase_DEAD-box_CS"/>
</dbReference>
<sequence length="441" mass="49124">MKFSEFGLDEQILEAIHYAGFEEATPIQEKAIPIILENRDLIGCAQTGTGKTAAFILPVLQQIKKESPKGTSTLIIVPTRELALQINNQISGMAYFTDAHSETVYGGGGADDWDREKGALTNGTDIIVATPGKLLAHLKMGYVKFNEVRHLILDEADRMLDMGFYEDIMKIVENLPKKRQNLLFSATMPPKIRKMAKDILHEPEEVNIAISKTASGVKQSAYCCYDEQKEALVEDIVLARPDYDSIIIFCSRKNKVNGVVRRLQRRNFDTAGISSDYEQNEREEVLMKFRSKRIRILVATDVLSRGIDIQDISLVINYDVPNAPEDYVHRVGRTARANTKGEAITFVNPDDMRKYSRIESLVGPVVEMLPLPEKLGPGPEYRASSGGGRNQRRNFKKRPNNKRNFKGKGGNSGGNKGGRPQNRQGGNRPKGNSNSGSKPQS</sequence>
<dbReference type="InterPro" id="IPR027417">
    <property type="entry name" value="P-loop_NTPase"/>
</dbReference>
<dbReference type="RefSeq" id="WP_151667785.1">
    <property type="nucleotide sequence ID" value="NZ_WBVO01000008.1"/>
</dbReference>
<keyword evidence="2 7" id="KW-0378">Hydrolase</keyword>
<dbReference type="SMART" id="SM00487">
    <property type="entry name" value="DEXDc"/>
    <property type="match status" value="1"/>
</dbReference>
<evidence type="ECO:0000259" key="10">
    <source>
        <dbReference type="PROSITE" id="PS51194"/>
    </source>
</evidence>
<dbReference type="OrthoDB" id="9785240at2"/>
<feature type="domain" description="Helicase C-terminal" evidence="10">
    <location>
        <begin position="232"/>
        <end position="377"/>
    </location>
</feature>
<feature type="domain" description="DEAD-box RNA helicase Q" evidence="11">
    <location>
        <begin position="1"/>
        <end position="29"/>
    </location>
</feature>
<feature type="compositionally biased region" description="Polar residues" evidence="8">
    <location>
        <begin position="430"/>
        <end position="441"/>
    </location>
</feature>
<evidence type="ECO:0000256" key="6">
    <source>
        <dbReference type="PROSITE-ProRule" id="PRU00552"/>
    </source>
</evidence>
<dbReference type="Proteomes" id="UP000468650">
    <property type="component" value="Unassembled WGS sequence"/>
</dbReference>
<evidence type="ECO:0000256" key="5">
    <source>
        <dbReference type="ARBA" id="ARBA00038437"/>
    </source>
</evidence>
<dbReference type="PROSITE" id="PS51192">
    <property type="entry name" value="HELICASE_ATP_BIND_1"/>
    <property type="match status" value="1"/>
</dbReference>
<dbReference type="PROSITE" id="PS00039">
    <property type="entry name" value="DEAD_ATP_HELICASE"/>
    <property type="match status" value="1"/>
</dbReference>
<dbReference type="GO" id="GO:0016787">
    <property type="term" value="F:hydrolase activity"/>
    <property type="evidence" value="ECO:0007669"/>
    <property type="project" value="UniProtKB-KW"/>
</dbReference>
<feature type="region of interest" description="Disordered" evidence="8">
    <location>
        <begin position="370"/>
        <end position="441"/>
    </location>
</feature>
<dbReference type="EMBL" id="WBVO01000008">
    <property type="protein sequence ID" value="KAB2808690.1"/>
    <property type="molecule type" value="Genomic_DNA"/>
</dbReference>
<feature type="compositionally biased region" description="Low complexity" evidence="8">
    <location>
        <begin position="418"/>
        <end position="429"/>
    </location>
</feature>
<comment type="similarity">
    <text evidence="5 7">Belongs to the DEAD box helicase family.</text>
</comment>